<dbReference type="Proteomes" id="UP000248054">
    <property type="component" value="Unassembled WGS sequence"/>
</dbReference>
<dbReference type="AlphaFoldDB" id="A0A2V4XZX0"/>
<name>A0A2V4XZX0_9FLAO</name>
<evidence type="ECO:0000313" key="2">
    <source>
        <dbReference type="EMBL" id="PYE81708.1"/>
    </source>
</evidence>
<dbReference type="InterPro" id="IPR039523">
    <property type="entry name" value="RimK-rel_E_lig_ATP-grasp"/>
</dbReference>
<proteinExistence type="predicted"/>
<dbReference type="RefSeq" id="WP_110475090.1">
    <property type="nucleotide sequence ID" value="NZ_BMWQ01000002.1"/>
</dbReference>
<dbReference type="EMBL" id="QJTD01000002">
    <property type="protein sequence ID" value="PYE81708.1"/>
    <property type="molecule type" value="Genomic_DNA"/>
</dbReference>
<sequence>MSIKKLAKNILNKGQTYIYHKEQNEEAKRILKIVETEGNRLDPYIRNICNEYSLDVFGDKKYAPWLYVYSAYAREFKEGWIPDNFYGEYVVPNLKGEYGKLCDRNAIINKILKRTDSLDIGYYVNRLFLNAQHEIMHETKLKDILFAKNDKIVYKIENSLQGKGVYFFNEKSFDINTIKKLGNGVFQEYIEQHPFFAEFHKTSVATIRLTSTCDDYGNINVKAGYLRFGRGNDTHVISNRQMRIPIEINTGKLFGTAFFPKSQSTQHLPGNTMEFSGRSLPAFEDCLTVVKRLHNHIPFIRCIGWDIILDKYNKVKIIELNGGHNGISFNEMVQGPCFKGLGWEKLIK</sequence>
<feature type="domain" description="Alpha-L-glutamate ligase-related protein ATP-grasp" evidence="1">
    <location>
        <begin position="180"/>
        <end position="338"/>
    </location>
</feature>
<dbReference type="Pfam" id="PF14397">
    <property type="entry name" value="ATPgrasp_ST"/>
    <property type="match status" value="1"/>
</dbReference>
<comment type="caution">
    <text evidence="2">The sequence shown here is derived from an EMBL/GenBank/DDBJ whole genome shotgun (WGS) entry which is preliminary data.</text>
</comment>
<organism evidence="2 3">
    <name type="scientific">Winogradskyella epiphytica</name>
    <dbReference type="NCBI Taxonomy" id="262005"/>
    <lineage>
        <taxon>Bacteria</taxon>
        <taxon>Pseudomonadati</taxon>
        <taxon>Bacteroidota</taxon>
        <taxon>Flavobacteriia</taxon>
        <taxon>Flavobacteriales</taxon>
        <taxon>Flavobacteriaceae</taxon>
        <taxon>Winogradskyella</taxon>
    </lineage>
</organism>
<dbReference type="OrthoDB" id="6315394at2"/>
<protein>
    <submittedName>
        <fullName evidence="2">Putative polysaccharide biosynthesis protein</fullName>
    </submittedName>
</protein>
<accession>A0A2V4XZX0</accession>
<evidence type="ECO:0000313" key="3">
    <source>
        <dbReference type="Proteomes" id="UP000248054"/>
    </source>
</evidence>
<dbReference type="SUPFAM" id="SSF56059">
    <property type="entry name" value="Glutathione synthetase ATP-binding domain-like"/>
    <property type="match status" value="1"/>
</dbReference>
<reference evidence="2 3" key="1">
    <citation type="submission" date="2018-06" db="EMBL/GenBank/DDBJ databases">
        <title>Genomic Encyclopedia of Type Strains, Phase III (KMG-III): the genomes of soil and plant-associated and newly described type strains.</title>
        <authorList>
            <person name="Whitman W."/>
        </authorList>
    </citation>
    <scope>NUCLEOTIDE SEQUENCE [LARGE SCALE GENOMIC DNA]</scope>
    <source>
        <strain evidence="2 3">CECT 7945</strain>
    </source>
</reference>
<evidence type="ECO:0000259" key="1">
    <source>
        <dbReference type="Pfam" id="PF14397"/>
    </source>
</evidence>
<keyword evidence="3" id="KW-1185">Reference proteome</keyword>
<gene>
    <name evidence="2" type="ORF">DFQ11_102282</name>
</gene>